<accession>A0A1X0P968</accession>
<sequence>MMTTTIQPYTPLEWRICTKAFQDFVRQYGPTAFSFDLRPADMPQHTFHLDSILTIEGDTLKLRIRPHDYMDWETVCPSITGFTMPRNQNFLQIFETTYNLFRSEWSALGEEALRLHQEYNSARAQLEHEAFRVQQTANIQLQELQNQLAQMHQEATLTSTQQAQLQQQVQDTQAQLANTQTLLAASHAQLNQTLDELRQLQNQHAATQAQLKSALENLNETEQPTFPGETKEPKVSPQKGRNLSSWAWKPKPALSENEERPKLGLRGMQECRQPTWLESSRPIEKIRTFDGLMEFLLDTSPADVVTAYQQIFPRPVNPGLFYQDAWDMFVQWLDSLRNEGISEQFVQVGRQIYTHLRIIQAARDNPGVKITALREAYEEPWKKDDPIAQAVNKVKRKQSVPPPSKARCYRCGRMDITARRAV</sequence>
<comment type="caution">
    <text evidence="3">The sequence shown here is derived from an EMBL/GenBank/DDBJ whole genome shotgun (WGS) entry which is preliminary data.</text>
</comment>
<gene>
    <name evidence="3" type="ORF">TM35_000013490</name>
</gene>
<dbReference type="Proteomes" id="UP000192257">
    <property type="component" value="Unassembled WGS sequence"/>
</dbReference>
<dbReference type="RefSeq" id="XP_028887538.1">
    <property type="nucleotide sequence ID" value="XM_029021030.1"/>
</dbReference>
<proteinExistence type="predicted"/>
<feature type="coiled-coil region" evidence="1">
    <location>
        <begin position="134"/>
        <end position="217"/>
    </location>
</feature>
<dbReference type="GeneID" id="39980810"/>
<evidence type="ECO:0000313" key="3">
    <source>
        <dbReference type="EMBL" id="ORC93472.1"/>
    </source>
</evidence>
<organism evidence="3 4">
    <name type="scientific">Trypanosoma theileri</name>
    <dbReference type="NCBI Taxonomy" id="67003"/>
    <lineage>
        <taxon>Eukaryota</taxon>
        <taxon>Discoba</taxon>
        <taxon>Euglenozoa</taxon>
        <taxon>Kinetoplastea</taxon>
        <taxon>Metakinetoplastina</taxon>
        <taxon>Trypanosomatida</taxon>
        <taxon>Trypanosomatidae</taxon>
        <taxon>Trypanosoma</taxon>
    </lineage>
</organism>
<name>A0A1X0P968_9TRYP</name>
<feature type="region of interest" description="Disordered" evidence="2">
    <location>
        <begin position="222"/>
        <end position="262"/>
    </location>
</feature>
<protein>
    <submittedName>
        <fullName evidence="3">Uncharacterized protein</fullName>
    </submittedName>
</protein>
<evidence type="ECO:0000256" key="2">
    <source>
        <dbReference type="SAM" id="MobiDB-lite"/>
    </source>
</evidence>
<dbReference type="VEuPathDB" id="TriTrypDB:TM35_000013490"/>
<dbReference type="OrthoDB" id="252957at2759"/>
<reference evidence="3 4" key="1">
    <citation type="submission" date="2017-03" db="EMBL/GenBank/DDBJ databases">
        <title>An alternative strategy for trypanosome survival in the mammalian bloodstream revealed through genome and transcriptome analysis of the ubiquitous bovine parasite Trypanosoma (Megatrypanum) theileri.</title>
        <authorList>
            <person name="Kelly S."/>
            <person name="Ivens A."/>
            <person name="Mott A."/>
            <person name="O'Neill E."/>
            <person name="Emms D."/>
            <person name="Macleod O."/>
            <person name="Voorheis P."/>
            <person name="Matthews J."/>
            <person name="Matthews K."/>
            <person name="Carrington M."/>
        </authorList>
    </citation>
    <scope>NUCLEOTIDE SEQUENCE [LARGE SCALE GENOMIC DNA]</scope>
    <source>
        <strain evidence="3">Edinburgh</strain>
    </source>
</reference>
<evidence type="ECO:0000256" key="1">
    <source>
        <dbReference type="SAM" id="Coils"/>
    </source>
</evidence>
<keyword evidence="1" id="KW-0175">Coiled coil</keyword>
<evidence type="ECO:0000313" key="4">
    <source>
        <dbReference type="Proteomes" id="UP000192257"/>
    </source>
</evidence>
<dbReference type="AlphaFoldDB" id="A0A1X0P968"/>
<dbReference type="EMBL" id="NBCO01000001">
    <property type="protein sequence ID" value="ORC93472.1"/>
    <property type="molecule type" value="Genomic_DNA"/>
</dbReference>
<keyword evidence="4" id="KW-1185">Reference proteome</keyword>